<reference evidence="7" key="2">
    <citation type="submission" date="2021-01" db="EMBL/GenBank/DDBJ databases">
        <authorList>
            <person name="Corre E."/>
            <person name="Pelletier E."/>
            <person name="Niang G."/>
            <person name="Scheremetjew M."/>
            <person name="Finn R."/>
            <person name="Kale V."/>
            <person name="Holt S."/>
            <person name="Cochrane G."/>
            <person name="Meng A."/>
            <person name="Brown T."/>
            <person name="Cohen L."/>
        </authorList>
    </citation>
    <scope>NUCLEOTIDE SEQUENCE</scope>
    <source>
        <strain evidence="7">CCMP1205</strain>
    </source>
</reference>
<evidence type="ECO:0000256" key="5">
    <source>
        <dbReference type="ARBA" id="ARBA00023242"/>
    </source>
</evidence>
<evidence type="ECO:0000256" key="2">
    <source>
        <dbReference type="ARBA" id="ARBA00010239"/>
    </source>
</evidence>
<dbReference type="GO" id="GO:0006338">
    <property type="term" value="P:chromatin remodeling"/>
    <property type="evidence" value="ECO:0007669"/>
    <property type="project" value="InterPro"/>
</dbReference>
<name>A0A5B8MK84_9CHLO</name>
<evidence type="ECO:0000256" key="6">
    <source>
        <dbReference type="SAM" id="MobiDB-lite"/>
    </source>
</evidence>
<evidence type="ECO:0000256" key="3">
    <source>
        <dbReference type="ARBA" id="ARBA00023015"/>
    </source>
</evidence>
<gene>
    <name evidence="8" type="ORF">A3770_03p23080</name>
    <name evidence="7" type="ORF">CPRI1469_LOCUS3048</name>
</gene>
<dbReference type="Pfam" id="PF04855">
    <property type="entry name" value="SNF5"/>
    <property type="match status" value="1"/>
</dbReference>
<evidence type="ECO:0000313" key="8">
    <source>
        <dbReference type="EMBL" id="QDZ19790.1"/>
    </source>
</evidence>
<keyword evidence="5" id="KW-0539">Nucleus</keyword>
<accession>A0A5B8MK84</accession>
<feature type="region of interest" description="Disordered" evidence="6">
    <location>
        <begin position="164"/>
        <end position="193"/>
    </location>
</feature>
<dbReference type="Proteomes" id="UP000316726">
    <property type="component" value="Chromosome 3"/>
</dbReference>
<feature type="region of interest" description="Disordered" evidence="6">
    <location>
        <begin position="338"/>
        <end position="360"/>
    </location>
</feature>
<evidence type="ECO:0000313" key="9">
    <source>
        <dbReference type="Proteomes" id="UP000316726"/>
    </source>
</evidence>
<feature type="compositionally biased region" description="Gly residues" evidence="6">
    <location>
        <begin position="181"/>
        <end position="192"/>
    </location>
</feature>
<comment type="similarity">
    <text evidence="2">Belongs to the SNF5 family.</text>
</comment>
<reference evidence="8 9" key="1">
    <citation type="submission" date="2018-07" db="EMBL/GenBank/DDBJ databases">
        <title>The complete nuclear genome of the prasinophyte Chloropicon primus (CCMP1205).</title>
        <authorList>
            <person name="Pombert J.-F."/>
            <person name="Otis C."/>
            <person name="Turmel M."/>
            <person name="Lemieux C."/>
        </authorList>
    </citation>
    <scope>NUCLEOTIDE SEQUENCE [LARGE SCALE GENOMIC DNA]</scope>
    <source>
        <strain evidence="8 9">CCMP1205</strain>
    </source>
</reference>
<proteinExistence type="inferred from homology"/>
<evidence type="ECO:0000256" key="4">
    <source>
        <dbReference type="ARBA" id="ARBA00023163"/>
    </source>
</evidence>
<sequence length="525" mass="58662">MQRQGRQRGEATTMVPIRFDLEVDGKFLKDTFCWNAQESPASVEEFAVGLIKDMSLPQSFVAVVVDSMQRQINEFRVVEEKAKVRALHEPERLEVIKINLRCGTTSIKDSFVWDIFNTSEDDPERFARTLCKDLDLGERELAHLIAHKIREEVFNKKKDLFSQIQTPRSGKNKKAKQAGGPPKGSGQLGGNGISAFLRPQEEQNDFETVVKHLSQSEADFLDNEDEKRAVEVRQEAVAKKILEIQEKSRKGKKGERERFQHQQGIMHGVGGLPHSGRGIWGGWPPDKRWDASAMAPPLQANPVSHGGVHSLQMPSMMDPMLPQAHQVPAGMSGAGAQPMFHQQPHSSHLSQRTPQPGHFMHPQQATLAHAHLSNPHAHPQYQQLPHPHQQFHGTPAMHQQVVVSSPVYHAHPSHQQPVGVGNFHPHHQVQQGNTVFAHTQQQRQGMSVPYGNHPYAMHQGGAHSQHQMYPPAHMHMQMARTPGTGASAMSSMGVSTMGKTPSTAPSTHQHQNRQEVYSPVPFPHW</sequence>
<keyword evidence="3" id="KW-0805">Transcription regulation</keyword>
<protein>
    <submittedName>
        <fullName evidence="8">SNF5-like nucleosome-remodeling complex protein</fullName>
    </submittedName>
</protein>
<dbReference type="PANTHER" id="PTHR10019">
    <property type="entry name" value="SNF5"/>
    <property type="match status" value="1"/>
</dbReference>
<dbReference type="OrthoDB" id="515064at2759"/>
<feature type="compositionally biased region" description="Polar residues" evidence="6">
    <location>
        <begin position="343"/>
        <end position="354"/>
    </location>
</feature>
<feature type="compositionally biased region" description="Polar residues" evidence="6">
    <location>
        <begin position="487"/>
        <end position="509"/>
    </location>
</feature>
<organism evidence="8 9">
    <name type="scientific">Chloropicon primus</name>
    <dbReference type="NCBI Taxonomy" id="1764295"/>
    <lineage>
        <taxon>Eukaryota</taxon>
        <taxon>Viridiplantae</taxon>
        <taxon>Chlorophyta</taxon>
        <taxon>Chloropicophyceae</taxon>
        <taxon>Chloropicales</taxon>
        <taxon>Chloropicaceae</taxon>
        <taxon>Chloropicon</taxon>
    </lineage>
</organism>
<feature type="region of interest" description="Disordered" evidence="6">
    <location>
        <begin position="482"/>
        <end position="525"/>
    </location>
</feature>
<dbReference type="EMBL" id="HBHL01004721">
    <property type="protein sequence ID" value="CAD9714196.1"/>
    <property type="molecule type" value="Transcribed_RNA"/>
</dbReference>
<comment type="subcellular location">
    <subcellularLocation>
        <location evidence="1">Nucleus</location>
    </subcellularLocation>
</comment>
<evidence type="ECO:0000256" key="1">
    <source>
        <dbReference type="ARBA" id="ARBA00004123"/>
    </source>
</evidence>
<evidence type="ECO:0000313" key="7">
    <source>
        <dbReference type="EMBL" id="CAD9714196.1"/>
    </source>
</evidence>
<dbReference type="EMBL" id="CP031036">
    <property type="protein sequence ID" value="QDZ19790.1"/>
    <property type="molecule type" value="Genomic_DNA"/>
</dbReference>
<dbReference type="STRING" id="1764295.A0A5B8MK84"/>
<dbReference type="AlphaFoldDB" id="A0A5B8MK84"/>
<dbReference type="InterPro" id="IPR006939">
    <property type="entry name" value="SNF5"/>
</dbReference>
<keyword evidence="4" id="KW-0804">Transcription</keyword>
<keyword evidence="9" id="KW-1185">Reference proteome</keyword>
<dbReference type="GO" id="GO:0000228">
    <property type="term" value="C:nuclear chromosome"/>
    <property type="evidence" value="ECO:0007669"/>
    <property type="project" value="InterPro"/>
</dbReference>